<dbReference type="Pfam" id="PF05222">
    <property type="entry name" value="AlaDh_PNT_N"/>
    <property type="match status" value="1"/>
</dbReference>
<evidence type="ECO:0000256" key="13">
    <source>
        <dbReference type="ARBA" id="ARBA00023136"/>
    </source>
</evidence>
<dbReference type="Gene3D" id="3.40.50.720">
    <property type="entry name" value="NAD(P)-binding Rossmann-like Domain"/>
    <property type="match status" value="2"/>
</dbReference>
<evidence type="ECO:0000256" key="6">
    <source>
        <dbReference type="ARBA" id="ARBA00022519"/>
    </source>
</evidence>
<feature type="domain" description="Alanine dehydrogenase/pyridine nucleotide transhydrogenase N-terminal" evidence="19">
    <location>
        <begin position="25"/>
        <end position="160"/>
    </location>
</feature>
<evidence type="ECO:0000256" key="17">
    <source>
        <dbReference type="SAM" id="Phobius"/>
    </source>
</evidence>
<dbReference type="EMBL" id="SLXU01000002">
    <property type="protein sequence ID" value="TCP62424.1"/>
    <property type="molecule type" value="Genomic_DNA"/>
</dbReference>
<sequence>MRRRPDPADLRPNAFKEGIKDVKIGAPKEIFEGEARVAMTPDSALQLQKLGYDCLIETGAGDRAGFTDEAYKKAGVEVVHSAAALWQASDIVIKVREPSQEEAERLHRGQTLISFFWPAQNEAMLETCKAKGANVIAMDMVPRISRAQKMDALSSMANIAGYRAVIEAGNNFGRFFTGQVTAAGKVPPAKVLVVGAGVAGLAAIGTATSLGAITYAFDVRPEVAEQIESMGAEFVYLDFEEETQDGAETGGYAAPSSPEFREKQLEKFRELAPEMDIVITTALIPGRPAPKLWLEDMVAAMKPGSVVIDLAAEKGGNCDLTVPNEKIVTDNGVTVVGYTDFPSRMATQSSTLYSTNIRHMMTDLTPEKDGKVVHNMEDDVIRGATVTFQGEITFPPPPPKVKAIAAKPQAEKPKELTPEEKKAQEKAAFRKQTITQVSLLTIGAALLLGVGLVAPASFMQHFIVFVLAVFVGFQVIWNVSHSLHTPLMAITNAISSIIILGALMQIGSGSFLVIILAALAVFMAGINIFGGFLVTRRMLAMFQKS</sequence>
<keyword evidence="12 16" id="KW-0520">NAD</keyword>
<keyword evidence="6" id="KW-0997">Cell inner membrane</keyword>
<dbReference type="NCBIfam" id="TIGR00561">
    <property type="entry name" value="pntA"/>
    <property type="match status" value="1"/>
</dbReference>
<name>A0A4R2RHY9_9RHOB</name>
<evidence type="ECO:0000256" key="16">
    <source>
        <dbReference type="PIRNR" id="PIRNR000203"/>
    </source>
</evidence>
<evidence type="ECO:0000256" key="14">
    <source>
        <dbReference type="ARBA" id="ARBA00048202"/>
    </source>
</evidence>
<accession>A0A4R2RHY9</accession>
<feature type="transmembrane region" description="Helical" evidence="17">
    <location>
        <begin position="512"/>
        <end position="534"/>
    </location>
</feature>
<keyword evidence="13 17" id="KW-0472">Membrane</keyword>
<dbReference type="EC" id="7.1.1.1" evidence="4 16"/>
<comment type="subcellular location">
    <subcellularLocation>
        <location evidence="2">Cell inner membrane</location>
        <topology evidence="2">Multi-pass membrane protein</topology>
    </subcellularLocation>
</comment>
<keyword evidence="8 16" id="KW-0547">Nucleotide-binding</keyword>
<evidence type="ECO:0000256" key="8">
    <source>
        <dbReference type="ARBA" id="ARBA00022741"/>
    </source>
</evidence>
<evidence type="ECO:0000313" key="21">
    <source>
        <dbReference type="Proteomes" id="UP000295050"/>
    </source>
</evidence>
<feature type="transmembrane region" description="Helical" evidence="17">
    <location>
        <begin position="437"/>
        <end position="456"/>
    </location>
</feature>
<dbReference type="InterPro" id="IPR024605">
    <property type="entry name" value="NADP_transhyd_a_C"/>
</dbReference>
<comment type="similarity">
    <text evidence="3 16">Belongs to the AlaDH/PNT family.</text>
</comment>
<dbReference type="GO" id="GO:0050661">
    <property type="term" value="F:NADP binding"/>
    <property type="evidence" value="ECO:0007669"/>
    <property type="project" value="TreeGrafter"/>
</dbReference>
<keyword evidence="11 17" id="KW-1133">Transmembrane helix</keyword>
<dbReference type="SUPFAM" id="SSF52283">
    <property type="entry name" value="Formate/glycerate dehydrogenase catalytic domain-like"/>
    <property type="match status" value="1"/>
</dbReference>
<dbReference type="GO" id="GO:0008750">
    <property type="term" value="F:proton-translocating NAD(P)+ transhydrogenase activity"/>
    <property type="evidence" value="ECO:0007669"/>
    <property type="project" value="UniProtKB-EC"/>
</dbReference>
<dbReference type="InterPro" id="IPR007698">
    <property type="entry name" value="AlaDH/PNT_NAD(H)-bd"/>
</dbReference>
<keyword evidence="10 16" id="KW-1278">Translocase</keyword>
<evidence type="ECO:0000313" key="20">
    <source>
        <dbReference type="EMBL" id="TCP62424.1"/>
    </source>
</evidence>
<evidence type="ECO:0000256" key="10">
    <source>
        <dbReference type="ARBA" id="ARBA00022967"/>
    </source>
</evidence>
<keyword evidence="21" id="KW-1185">Reference proteome</keyword>
<evidence type="ECO:0000256" key="2">
    <source>
        <dbReference type="ARBA" id="ARBA00004429"/>
    </source>
</evidence>
<dbReference type="NCBIfam" id="NF006942">
    <property type="entry name" value="PRK09424.1"/>
    <property type="match status" value="1"/>
</dbReference>
<dbReference type="Pfam" id="PF01262">
    <property type="entry name" value="AlaDh_PNT_C"/>
    <property type="match status" value="1"/>
</dbReference>
<comment type="caution">
    <text evidence="20">The sequence shown here is derived from an EMBL/GenBank/DDBJ whole genome shotgun (WGS) entry which is preliminary data.</text>
</comment>
<evidence type="ECO:0000256" key="9">
    <source>
        <dbReference type="ARBA" id="ARBA00022857"/>
    </source>
</evidence>
<evidence type="ECO:0000256" key="4">
    <source>
        <dbReference type="ARBA" id="ARBA00012943"/>
    </source>
</evidence>
<evidence type="ECO:0000256" key="11">
    <source>
        <dbReference type="ARBA" id="ARBA00022989"/>
    </source>
</evidence>
<keyword evidence="9 16" id="KW-0521">NADP</keyword>
<evidence type="ECO:0000256" key="5">
    <source>
        <dbReference type="ARBA" id="ARBA00022475"/>
    </source>
</evidence>
<dbReference type="InterPro" id="IPR036291">
    <property type="entry name" value="NAD(P)-bd_dom_sf"/>
</dbReference>
<evidence type="ECO:0000259" key="19">
    <source>
        <dbReference type="SMART" id="SM01003"/>
    </source>
</evidence>
<keyword evidence="7 17" id="KW-0812">Transmembrane</keyword>
<dbReference type="SUPFAM" id="SSF51735">
    <property type="entry name" value="NAD(P)-binding Rossmann-fold domains"/>
    <property type="match status" value="1"/>
</dbReference>
<dbReference type="PIRSF" id="PIRSF000203">
    <property type="entry name" value="NADP_transhydrogenase_alpha"/>
    <property type="match status" value="1"/>
</dbReference>
<dbReference type="InterPro" id="IPR026255">
    <property type="entry name" value="NADP_transhyd_a"/>
</dbReference>
<evidence type="ECO:0000259" key="18">
    <source>
        <dbReference type="SMART" id="SM01002"/>
    </source>
</evidence>
<dbReference type="PANTHER" id="PTHR10160">
    <property type="entry name" value="NAD(P) TRANSHYDROGENASE"/>
    <property type="match status" value="1"/>
</dbReference>
<feature type="domain" description="Alanine dehydrogenase/pyridine nucleotide transhydrogenase NAD(H)-binding" evidence="18">
    <location>
        <begin position="169"/>
        <end position="337"/>
    </location>
</feature>
<dbReference type="Proteomes" id="UP000295050">
    <property type="component" value="Unassembled WGS sequence"/>
</dbReference>
<reference evidence="20 21" key="1">
    <citation type="submission" date="2019-03" db="EMBL/GenBank/DDBJ databases">
        <title>Genomic Encyclopedia of Type Strains, Phase IV (KMG-IV): sequencing the most valuable type-strain genomes for metagenomic binning, comparative biology and taxonomic classification.</title>
        <authorList>
            <person name="Goeker M."/>
        </authorList>
    </citation>
    <scope>NUCLEOTIDE SEQUENCE [LARGE SCALE GENOMIC DNA]</scope>
    <source>
        <strain evidence="20 21">DSM 24766</strain>
    </source>
</reference>
<evidence type="ECO:0000256" key="3">
    <source>
        <dbReference type="ARBA" id="ARBA00005689"/>
    </source>
</evidence>
<dbReference type="SMART" id="SM01002">
    <property type="entry name" value="AlaDh_PNT_C"/>
    <property type="match status" value="1"/>
</dbReference>
<evidence type="ECO:0000256" key="1">
    <source>
        <dbReference type="ARBA" id="ARBA00003943"/>
    </source>
</evidence>
<evidence type="ECO:0000256" key="7">
    <source>
        <dbReference type="ARBA" id="ARBA00022692"/>
    </source>
</evidence>
<gene>
    <name evidence="20" type="ORF">EV663_102271</name>
</gene>
<evidence type="ECO:0000256" key="15">
    <source>
        <dbReference type="ARBA" id="ARBA00071831"/>
    </source>
</evidence>
<dbReference type="InterPro" id="IPR007886">
    <property type="entry name" value="AlaDH/PNT_N"/>
</dbReference>
<feature type="transmembrane region" description="Helical" evidence="17">
    <location>
        <begin position="462"/>
        <end position="480"/>
    </location>
</feature>
<dbReference type="SMART" id="SM01003">
    <property type="entry name" value="AlaDh_PNT_N"/>
    <property type="match status" value="1"/>
</dbReference>
<dbReference type="PANTHER" id="PTHR10160:SF19">
    <property type="entry name" value="PROTON-TRANSLOCATING NAD(P)(+) TRANSHYDROGENASE"/>
    <property type="match status" value="1"/>
</dbReference>
<dbReference type="AlphaFoldDB" id="A0A4R2RHY9"/>
<dbReference type="FunFam" id="3.40.50.720:FF:000028">
    <property type="entry name" value="NAD(P) transhydrogenase subunit alpha"/>
    <property type="match status" value="1"/>
</dbReference>
<evidence type="ECO:0000256" key="12">
    <source>
        <dbReference type="ARBA" id="ARBA00023027"/>
    </source>
</evidence>
<dbReference type="GO" id="GO:0005886">
    <property type="term" value="C:plasma membrane"/>
    <property type="evidence" value="ECO:0007669"/>
    <property type="project" value="UniProtKB-SubCell"/>
</dbReference>
<keyword evidence="5" id="KW-1003">Cell membrane</keyword>
<dbReference type="GO" id="GO:0006740">
    <property type="term" value="P:NADPH regeneration"/>
    <property type="evidence" value="ECO:0007669"/>
    <property type="project" value="TreeGrafter"/>
</dbReference>
<comment type="function">
    <text evidence="1 16">The transhydrogenation between NADH and NADP is coupled to respiration and ATP hydrolysis and functions as a proton pump across the membrane.</text>
</comment>
<proteinExistence type="inferred from homology"/>
<organism evidence="20 21">
    <name type="scientific">Rhodovulum bhavnagarense</name>
    <dbReference type="NCBI Taxonomy" id="992286"/>
    <lineage>
        <taxon>Bacteria</taxon>
        <taxon>Pseudomonadati</taxon>
        <taxon>Pseudomonadota</taxon>
        <taxon>Alphaproteobacteria</taxon>
        <taxon>Rhodobacterales</taxon>
        <taxon>Paracoccaceae</taxon>
        <taxon>Rhodovulum</taxon>
    </lineage>
</organism>
<feature type="transmembrane region" description="Helical" evidence="17">
    <location>
        <begin position="487"/>
        <end position="506"/>
    </location>
</feature>
<protein>
    <recommendedName>
        <fullName evidence="15 16">NAD(P) transhydrogenase subunit alpha</fullName>
        <ecNumber evidence="4 16">7.1.1.1</ecNumber>
    </recommendedName>
</protein>
<dbReference type="Pfam" id="PF12769">
    <property type="entry name" value="PNTB_4TM"/>
    <property type="match status" value="1"/>
</dbReference>
<dbReference type="CDD" id="cd05304">
    <property type="entry name" value="Rubrum_tdh"/>
    <property type="match status" value="1"/>
</dbReference>
<comment type="catalytic activity">
    <reaction evidence="14 16">
        <text>NAD(+) + NADPH + H(+)(in) = NADH + NADP(+) + H(+)(out)</text>
        <dbReference type="Rhea" id="RHEA:47992"/>
        <dbReference type="ChEBI" id="CHEBI:15378"/>
        <dbReference type="ChEBI" id="CHEBI:57540"/>
        <dbReference type="ChEBI" id="CHEBI:57783"/>
        <dbReference type="ChEBI" id="CHEBI:57945"/>
        <dbReference type="ChEBI" id="CHEBI:58349"/>
        <dbReference type="EC" id="7.1.1.1"/>
    </reaction>
</comment>